<evidence type="ECO:0000256" key="2">
    <source>
        <dbReference type="SAM" id="MobiDB-lite"/>
    </source>
</evidence>
<evidence type="ECO:0000313" key="6">
    <source>
        <dbReference type="Proteomes" id="UP000242755"/>
    </source>
</evidence>
<feature type="transmembrane region" description="Helical" evidence="3">
    <location>
        <begin position="201"/>
        <end position="221"/>
    </location>
</feature>
<dbReference type="PANTHER" id="PTHR33392">
    <property type="entry name" value="POLYISOPRENYL-TEICHOIC ACID--PEPTIDOGLYCAN TEICHOIC ACID TRANSFERASE TAGU"/>
    <property type="match status" value="1"/>
</dbReference>
<dbReference type="InterPro" id="IPR004474">
    <property type="entry name" value="LytR_CpsA_psr"/>
</dbReference>
<dbReference type="RefSeq" id="WP_101672168.1">
    <property type="nucleotide sequence ID" value="NZ_PKGO01000003.1"/>
</dbReference>
<feature type="region of interest" description="Disordered" evidence="2">
    <location>
        <begin position="632"/>
        <end position="723"/>
    </location>
</feature>
<dbReference type="STRING" id="1176165.GCA_001584405_01343"/>
<feature type="transmembrane region" description="Helical" evidence="3">
    <location>
        <begin position="307"/>
        <end position="328"/>
    </location>
</feature>
<gene>
    <name evidence="5" type="ORF">CYJ40_04325</name>
</gene>
<dbReference type="Gene3D" id="3.40.630.190">
    <property type="entry name" value="LCP protein"/>
    <property type="match status" value="1"/>
</dbReference>
<dbReference type="Pfam" id="PF03816">
    <property type="entry name" value="LytR_cpsA_psr"/>
    <property type="match status" value="1"/>
</dbReference>
<name>A0A2I1II40_9MICO</name>
<comment type="similarity">
    <text evidence="1">Belongs to the LytR/CpsA/Psr (LCP) family.</text>
</comment>
<feature type="compositionally biased region" description="Low complexity" evidence="2">
    <location>
        <begin position="102"/>
        <end position="178"/>
    </location>
</feature>
<accession>A0A2I1II40</accession>
<dbReference type="AlphaFoldDB" id="A0A2I1II40"/>
<evidence type="ECO:0000259" key="4">
    <source>
        <dbReference type="Pfam" id="PF03816"/>
    </source>
</evidence>
<evidence type="ECO:0000313" key="5">
    <source>
        <dbReference type="EMBL" id="PKY70793.1"/>
    </source>
</evidence>
<protein>
    <submittedName>
        <fullName evidence="5">Transcriptional regulator</fullName>
    </submittedName>
</protein>
<feature type="region of interest" description="Disordered" evidence="2">
    <location>
        <begin position="1"/>
        <end position="200"/>
    </location>
</feature>
<feature type="compositionally biased region" description="Basic and acidic residues" evidence="2">
    <location>
        <begin position="73"/>
        <end position="101"/>
    </location>
</feature>
<keyword evidence="3" id="KW-0472">Membrane</keyword>
<dbReference type="NCBIfam" id="TIGR00350">
    <property type="entry name" value="lytR_cpsA_psr"/>
    <property type="match status" value="1"/>
</dbReference>
<feature type="domain" description="Cell envelope-related transcriptional attenuator" evidence="4">
    <location>
        <begin position="376"/>
        <end position="561"/>
    </location>
</feature>
<feature type="transmembrane region" description="Helical" evidence="3">
    <location>
        <begin position="266"/>
        <end position="286"/>
    </location>
</feature>
<keyword evidence="3" id="KW-1133">Transmembrane helix</keyword>
<feature type="transmembrane region" description="Helical" evidence="3">
    <location>
        <begin position="228"/>
        <end position="251"/>
    </location>
</feature>
<feature type="compositionally biased region" description="Low complexity" evidence="2">
    <location>
        <begin position="657"/>
        <end position="670"/>
    </location>
</feature>
<dbReference type="PANTHER" id="PTHR33392:SF6">
    <property type="entry name" value="POLYISOPRENYL-TEICHOIC ACID--PEPTIDOGLYCAN TEICHOIC ACID TRANSFERASE TAGU"/>
    <property type="match status" value="1"/>
</dbReference>
<dbReference type="Proteomes" id="UP000242755">
    <property type="component" value="Unassembled WGS sequence"/>
</dbReference>
<evidence type="ECO:0000256" key="1">
    <source>
        <dbReference type="ARBA" id="ARBA00006068"/>
    </source>
</evidence>
<organism evidence="5 6">
    <name type="scientific">Brevibacterium ravenspurgense</name>
    <dbReference type="NCBI Taxonomy" id="479117"/>
    <lineage>
        <taxon>Bacteria</taxon>
        <taxon>Bacillati</taxon>
        <taxon>Actinomycetota</taxon>
        <taxon>Actinomycetes</taxon>
        <taxon>Micrococcales</taxon>
        <taxon>Brevibacteriaceae</taxon>
        <taxon>Brevibacterium</taxon>
    </lineage>
</organism>
<reference evidence="5 6" key="1">
    <citation type="submission" date="2017-12" db="EMBL/GenBank/DDBJ databases">
        <title>Phylogenetic diversity of female urinary microbiome.</title>
        <authorList>
            <person name="Thomas-White K."/>
            <person name="Wolfe A.J."/>
        </authorList>
    </citation>
    <scope>NUCLEOTIDE SEQUENCE [LARGE SCALE GENOMIC DNA]</scope>
    <source>
        <strain evidence="5 6">UMB0426</strain>
    </source>
</reference>
<keyword evidence="3" id="KW-0812">Transmembrane</keyword>
<comment type="caution">
    <text evidence="5">The sequence shown here is derived from an EMBL/GenBank/DDBJ whole genome shotgun (WGS) entry which is preliminary data.</text>
</comment>
<dbReference type="InterPro" id="IPR050922">
    <property type="entry name" value="LytR/CpsA/Psr_CW_biosynth"/>
</dbReference>
<dbReference type="EMBL" id="PKGO01000003">
    <property type="protein sequence ID" value="PKY70793.1"/>
    <property type="molecule type" value="Genomic_DNA"/>
</dbReference>
<evidence type="ECO:0000256" key="3">
    <source>
        <dbReference type="SAM" id="Phobius"/>
    </source>
</evidence>
<sequence length="723" mass="77301">MTDSHDTTGDSGSAGSADKPDGAGTTQHGRWENLPPRRVLRASSRPNFRGDKPTGTHSAEPASPETVRPTPASEHHSARDLSEPFPSRRELREQREREEQQRAAQAEETAPADAPTASPAESQEASPTRSAAATAATAPAAAGVPAAATPAPAAPTAGTTPAAAASGTPATSTAAPPHTAHRDFDENDNAQPRHGQRGGDGFPSIVMWTTLGTMLPGLAIVRRNRKSIAGWILLCGFILGIAAIVITALIYGPTAFASRVVSSPKILRFASIVLLIGLVIWVLVILRSFAVSKRGFRLPKPQKVLSWVLVVSLIVIVGIPLSVGAAYANVTATTLSKVFGKEGAKVLKREDLWADKERINVFLIGQDSADNRQGVRPDTMLVASIDTRSGQTTLISVPRNLAFPEFPEGSKLAETFPNGFRPTGDPTEDLINAVWDWAENSPEAVGDTHGLEPGMFATIQAVEASLGLNTDYWTAVNMQGFTDLITTMGGVELDVERPIPMGGGTNQHTGAKNQIFDWIDPGPQRLEGKKALWYTRSRDGADNYDRMCRQQRFLKAALEQLSPQEMALKYPQLAASASDNIRTDIPLSDLSAFADLAMVMRDTEVKSAQITNDVVNTLHPDYDDLREWVKKQTSSEDGKKKAGKAPTDGSTGGSENTDSTPEDSTSPSEEPQQETETTEPGIGMEDDDGKCYPHGYKPGDPWPGYPHNDKLRGGANAGTDADG</sequence>
<proteinExistence type="inferred from homology"/>